<protein>
    <submittedName>
        <fullName evidence="2">Uncharacterized protein</fullName>
    </submittedName>
</protein>
<evidence type="ECO:0000256" key="1">
    <source>
        <dbReference type="SAM" id="SignalP"/>
    </source>
</evidence>
<evidence type="ECO:0000313" key="3">
    <source>
        <dbReference type="Proteomes" id="UP001642487"/>
    </source>
</evidence>
<keyword evidence="3" id="KW-1185">Reference proteome</keyword>
<keyword evidence="1" id="KW-0732">Signal</keyword>
<dbReference type="EMBL" id="OZ021736">
    <property type="protein sequence ID" value="CAK9315340.1"/>
    <property type="molecule type" value="Genomic_DNA"/>
</dbReference>
<name>A0ABP0Y6I4_9ROSI</name>
<reference evidence="2 3" key="1">
    <citation type="submission" date="2024-03" db="EMBL/GenBank/DDBJ databases">
        <authorList>
            <person name="Gkanogiannis A."/>
            <person name="Becerra Lopez-Lavalle L."/>
        </authorList>
    </citation>
    <scope>NUCLEOTIDE SEQUENCE [LARGE SCALE GENOMIC DNA]</scope>
</reference>
<feature type="chain" id="PRO_5046968130" evidence="1">
    <location>
        <begin position="23"/>
        <end position="153"/>
    </location>
</feature>
<gene>
    <name evidence="2" type="ORF">CITCOLO1_LOCUS7126</name>
</gene>
<organism evidence="2 3">
    <name type="scientific">Citrullus colocynthis</name>
    <name type="common">colocynth</name>
    <dbReference type="NCBI Taxonomy" id="252529"/>
    <lineage>
        <taxon>Eukaryota</taxon>
        <taxon>Viridiplantae</taxon>
        <taxon>Streptophyta</taxon>
        <taxon>Embryophyta</taxon>
        <taxon>Tracheophyta</taxon>
        <taxon>Spermatophyta</taxon>
        <taxon>Magnoliopsida</taxon>
        <taxon>eudicotyledons</taxon>
        <taxon>Gunneridae</taxon>
        <taxon>Pentapetalae</taxon>
        <taxon>rosids</taxon>
        <taxon>fabids</taxon>
        <taxon>Cucurbitales</taxon>
        <taxon>Cucurbitaceae</taxon>
        <taxon>Benincaseae</taxon>
        <taxon>Citrullus</taxon>
    </lineage>
</organism>
<sequence>MEITRLPIRILVLFLAAISARSEYYSIPAPRVQLKEKRRRNGALKRHHHHRRPIGGFYAVKPLREGPDPKSKVKGKDRAYLGMKFGTLTEVRDAIRQYSMRGGYELIYQKNELRRITREISKRVQLESKVDGNGKAWRQLRGNLPSYGIIVKN</sequence>
<proteinExistence type="predicted"/>
<evidence type="ECO:0000313" key="2">
    <source>
        <dbReference type="EMBL" id="CAK9315340.1"/>
    </source>
</evidence>
<feature type="signal peptide" evidence="1">
    <location>
        <begin position="1"/>
        <end position="22"/>
    </location>
</feature>
<accession>A0ABP0Y6I4</accession>
<dbReference type="Proteomes" id="UP001642487">
    <property type="component" value="Chromosome 2"/>
</dbReference>